<evidence type="ECO:0000256" key="3">
    <source>
        <dbReference type="ARBA" id="ARBA00023027"/>
    </source>
</evidence>
<keyword evidence="2" id="KW-0560">Oxidoreductase</keyword>
<organism evidence="6 7">
    <name type="scientific">Streptomyces lannensis</name>
    <dbReference type="NCBI Taxonomy" id="766498"/>
    <lineage>
        <taxon>Bacteria</taxon>
        <taxon>Bacillati</taxon>
        <taxon>Actinomycetota</taxon>
        <taxon>Actinomycetes</taxon>
        <taxon>Kitasatosporales</taxon>
        <taxon>Streptomycetaceae</taxon>
        <taxon>Streptomyces</taxon>
    </lineage>
</organism>
<dbReference type="Gene3D" id="3.40.50.720">
    <property type="entry name" value="NAD(P)-binding Rossmann-like Domain"/>
    <property type="match status" value="1"/>
</dbReference>
<dbReference type="Pfam" id="PF03446">
    <property type="entry name" value="NAD_binding_2"/>
    <property type="match status" value="1"/>
</dbReference>
<dbReference type="Gene3D" id="1.10.1040.10">
    <property type="entry name" value="N-(1-d-carboxylethyl)-l-norvaline Dehydrogenase, domain 2"/>
    <property type="match status" value="1"/>
</dbReference>
<evidence type="ECO:0000259" key="4">
    <source>
        <dbReference type="Pfam" id="PF03446"/>
    </source>
</evidence>
<reference evidence="7" key="1">
    <citation type="journal article" date="2019" name="Int. J. Syst. Evol. Microbiol.">
        <title>The Global Catalogue of Microorganisms (GCM) 10K type strain sequencing project: providing services to taxonomists for standard genome sequencing and annotation.</title>
        <authorList>
            <consortium name="The Broad Institute Genomics Platform"/>
            <consortium name="The Broad Institute Genome Sequencing Center for Infectious Disease"/>
            <person name="Wu L."/>
            <person name="Ma J."/>
        </authorList>
    </citation>
    <scope>NUCLEOTIDE SEQUENCE [LARGE SCALE GENOMIC DNA]</scope>
    <source>
        <strain evidence="7">JCM 16578</strain>
    </source>
</reference>
<proteinExistence type="inferred from homology"/>
<accession>A0ABP7L2E8</accession>
<dbReference type="Proteomes" id="UP001501563">
    <property type="component" value="Unassembled WGS sequence"/>
</dbReference>
<evidence type="ECO:0000313" key="7">
    <source>
        <dbReference type="Proteomes" id="UP001501563"/>
    </source>
</evidence>
<dbReference type="PANTHER" id="PTHR43060:SF15">
    <property type="entry name" value="3-HYDROXYISOBUTYRATE DEHYDROGENASE-LIKE 1, MITOCHONDRIAL-RELATED"/>
    <property type="match status" value="1"/>
</dbReference>
<dbReference type="InterPro" id="IPR013328">
    <property type="entry name" value="6PGD_dom2"/>
</dbReference>
<name>A0ABP7L2E8_9ACTN</name>
<sequence>MGAPMCNNLVAAGYEVVAHDIDPGRAETALAMGARWSPSSAAAAAEAEVLLTVVPGPSEVAAVMDDRVVDALPPGATWIDMTSNSPMASAPIRERVLKRGVDVLEAPIGGGPKDAEAGSLRLFVGGDPALLARHRRVLEAVADPGRIVHVGGHGAGYTAKLLVNLLWFGQAVATAEALLVGSRMGIDVGVLRDVLADSPASSAFIRTDLSALFAGDYLASFGLDHIEEQLAMVVSLARDNSTPHTVTEAVRRLYAQAGQRFGTADGELLAVALLEEQAGLLLRTSSKGKGDGTPATPGPALP</sequence>
<keyword evidence="3" id="KW-0520">NAD</keyword>
<dbReference type="InterPro" id="IPR015815">
    <property type="entry name" value="HIBADH-related"/>
</dbReference>
<dbReference type="Pfam" id="PF14833">
    <property type="entry name" value="NAD_binding_11"/>
    <property type="match status" value="1"/>
</dbReference>
<dbReference type="InterPro" id="IPR008927">
    <property type="entry name" value="6-PGluconate_DH-like_C_sf"/>
</dbReference>
<gene>
    <name evidence="6" type="ORF">GCM10022207_72120</name>
</gene>
<feature type="domain" description="3-hydroxyisobutyrate dehydrogenase-like NAD-binding" evidence="5">
    <location>
        <begin position="154"/>
        <end position="266"/>
    </location>
</feature>
<keyword evidence="7" id="KW-1185">Reference proteome</keyword>
<dbReference type="PIRSF" id="PIRSF000103">
    <property type="entry name" value="HIBADH"/>
    <property type="match status" value="1"/>
</dbReference>
<dbReference type="InterPro" id="IPR029154">
    <property type="entry name" value="HIBADH-like_NADP-bd"/>
</dbReference>
<dbReference type="PANTHER" id="PTHR43060">
    <property type="entry name" value="3-HYDROXYISOBUTYRATE DEHYDROGENASE-LIKE 1, MITOCHONDRIAL-RELATED"/>
    <property type="match status" value="1"/>
</dbReference>
<evidence type="ECO:0000313" key="6">
    <source>
        <dbReference type="EMBL" id="GAA3893804.1"/>
    </source>
</evidence>
<feature type="domain" description="6-phosphogluconate dehydrogenase NADP-binding" evidence="4">
    <location>
        <begin position="1"/>
        <end position="150"/>
    </location>
</feature>
<comment type="similarity">
    <text evidence="1">Belongs to the HIBADH-related family.</text>
</comment>
<evidence type="ECO:0000256" key="2">
    <source>
        <dbReference type="ARBA" id="ARBA00023002"/>
    </source>
</evidence>
<dbReference type="InterPro" id="IPR006115">
    <property type="entry name" value="6PGDH_NADP-bd"/>
</dbReference>
<dbReference type="EMBL" id="BAAAZA010000031">
    <property type="protein sequence ID" value="GAA3893804.1"/>
    <property type="molecule type" value="Genomic_DNA"/>
</dbReference>
<evidence type="ECO:0000256" key="1">
    <source>
        <dbReference type="ARBA" id="ARBA00009080"/>
    </source>
</evidence>
<evidence type="ECO:0000259" key="5">
    <source>
        <dbReference type="Pfam" id="PF14833"/>
    </source>
</evidence>
<dbReference type="SUPFAM" id="SSF51735">
    <property type="entry name" value="NAD(P)-binding Rossmann-fold domains"/>
    <property type="match status" value="1"/>
</dbReference>
<dbReference type="SUPFAM" id="SSF48179">
    <property type="entry name" value="6-phosphogluconate dehydrogenase C-terminal domain-like"/>
    <property type="match status" value="1"/>
</dbReference>
<comment type="caution">
    <text evidence="6">The sequence shown here is derived from an EMBL/GenBank/DDBJ whole genome shotgun (WGS) entry which is preliminary data.</text>
</comment>
<dbReference type="InterPro" id="IPR036291">
    <property type="entry name" value="NAD(P)-bd_dom_sf"/>
</dbReference>
<protein>
    <submittedName>
        <fullName evidence="6">NAD(P)-dependent oxidoreductase</fullName>
    </submittedName>
</protein>